<keyword evidence="1" id="KW-1133">Transmembrane helix</keyword>
<evidence type="ECO:0000256" key="1">
    <source>
        <dbReference type="SAM" id="Phobius"/>
    </source>
</evidence>
<proteinExistence type="predicted"/>
<dbReference type="RefSeq" id="WP_210801148.1">
    <property type="nucleotide sequence ID" value="NZ_JAGQDE010000004.1"/>
</dbReference>
<evidence type="ECO:0000256" key="2">
    <source>
        <dbReference type="SAM" id="SignalP"/>
    </source>
</evidence>
<gene>
    <name evidence="3" type="ORF">KAK06_06640</name>
</gene>
<keyword evidence="1" id="KW-0812">Transmembrane</keyword>
<feature type="signal peptide" evidence="2">
    <location>
        <begin position="1"/>
        <end position="28"/>
    </location>
</feature>
<keyword evidence="2" id="KW-0732">Signal</keyword>
<evidence type="ECO:0000313" key="3">
    <source>
        <dbReference type="EMBL" id="MBQ0958634.1"/>
    </source>
</evidence>
<feature type="transmembrane region" description="Helical" evidence="1">
    <location>
        <begin position="264"/>
        <end position="292"/>
    </location>
</feature>
<keyword evidence="1" id="KW-0472">Membrane</keyword>
<comment type="caution">
    <text evidence="3">The sequence shown here is derived from an EMBL/GenBank/DDBJ whole genome shotgun (WGS) entry which is preliminary data.</text>
</comment>
<dbReference type="Proteomes" id="UP000678374">
    <property type="component" value="Unassembled WGS sequence"/>
</dbReference>
<organism evidence="3 4">
    <name type="scientific">Ideonella aquatica</name>
    <dbReference type="NCBI Taxonomy" id="2824119"/>
    <lineage>
        <taxon>Bacteria</taxon>
        <taxon>Pseudomonadati</taxon>
        <taxon>Pseudomonadota</taxon>
        <taxon>Betaproteobacteria</taxon>
        <taxon>Burkholderiales</taxon>
        <taxon>Sphaerotilaceae</taxon>
        <taxon>Ideonella</taxon>
    </lineage>
</organism>
<protein>
    <submittedName>
        <fullName evidence="3">DUF2167 domain-containing protein</fullName>
    </submittedName>
</protein>
<dbReference type="InterPro" id="IPR018682">
    <property type="entry name" value="DUF2167_membr"/>
</dbReference>
<accession>A0A941BKI8</accession>
<reference evidence="3" key="1">
    <citation type="submission" date="2021-04" db="EMBL/GenBank/DDBJ databases">
        <title>The genome sequence of Ideonella sp. 4Y11.</title>
        <authorList>
            <person name="Liu Y."/>
        </authorList>
    </citation>
    <scope>NUCLEOTIDE SEQUENCE</scope>
    <source>
        <strain evidence="3">4Y11</strain>
    </source>
</reference>
<dbReference type="Pfam" id="PF09935">
    <property type="entry name" value="DUF2167"/>
    <property type="match status" value="1"/>
</dbReference>
<dbReference type="AlphaFoldDB" id="A0A941BKI8"/>
<name>A0A941BKI8_9BURK</name>
<dbReference type="EMBL" id="JAGQDE010000004">
    <property type="protein sequence ID" value="MBQ0958634.1"/>
    <property type="molecule type" value="Genomic_DNA"/>
</dbReference>
<evidence type="ECO:0000313" key="4">
    <source>
        <dbReference type="Proteomes" id="UP000678374"/>
    </source>
</evidence>
<feature type="chain" id="PRO_5036863889" evidence="2">
    <location>
        <begin position="29"/>
        <end position="309"/>
    </location>
</feature>
<sequence>MHPRSAAAALCQLITLGLLALLSWAASAQPADDAQVRARQTWEAARAAAQAGPSSVALSGQAHLALPAGRLFIPQPHATRLLQAMGNPGDDPRLQGLVFPDDGSDWFMTVRFDPAGYIRDDDARDWNADELLTSYREGTEASNEERVKLGAPALEILGWAQAPVYDASTHRLVWAMKSRQKGLSAEDDLGVNYNTYLLGREGYFSMNLVTGLKDLPQYQGAGQTLLAALSFDEGKRYADFDASTDKVAEYGLAALVLGVGAKKLGLLALAGAFLAKFAKLGILALAGLGALVTRRLKRKPAPGAEPPAR</sequence>
<keyword evidence="4" id="KW-1185">Reference proteome</keyword>